<comment type="caution">
    <text evidence="2">The sequence shown here is derived from an EMBL/GenBank/DDBJ whole genome shotgun (WGS) entry which is preliminary data.</text>
</comment>
<dbReference type="SUPFAM" id="SSF50630">
    <property type="entry name" value="Acid proteases"/>
    <property type="match status" value="1"/>
</dbReference>
<dbReference type="Pfam" id="PF13650">
    <property type="entry name" value="Asp_protease_2"/>
    <property type="match status" value="1"/>
</dbReference>
<dbReference type="NCBIfam" id="TIGR02281">
    <property type="entry name" value="clan_AA_DTGA"/>
    <property type="match status" value="1"/>
</dbReference>
<feature type="transmembrane region" description="Helical" evidence="1">
    <location>
        <begin position="38"/>
        <end position="55"/>
    </location>
</feature>
<dbReference type="EC" id="3.4.23.-" evidence="2"/>
<dbReference type="RefSeq" id="WP_311692284.1">
    <property type="nucleotide sequence ID" value="NZ_JAVRHL010000003.1"/>
</dbReference>
<keyword evidence="1" id="KW-0812">Transmembrane</keyword>
<dbReference type="InterPro" id="IPR021109">
    <property type="entry name" value="Peptidase_aspartic_dom_sf"/>
</dbReference>
<evidence type="ECO:0000313" key="2">
    <source>
        <dbReference type="EMBL" id="MDT0683589.1"/>
    </source>
</evidence>
<evidence type="ECO:0000313" key="3">
    <source>
        <dbReference type="Proteomes" id="UP001265259"/>
    </source>
</evidence>
<sequence>MSGDQIASFVYLGLLGTVIAGYFFLSHRGRMGQGLRQLGLWALIFIGVIAGYGLWGDIQGTVLPRQAVMAEDGRIEIPLGPDGHYHLLAEVNGEPIRFVVDTGASDIVLGGEDAARAGVETDDLGFSGVAQTANGRVRTARVWLDSFSIGGLVDEDVPAVVTDGEMPGSLLGMRYLNTFGSVEFGGGEMVLTR</sequence>
<dbReference type="GO" id="GO:0006508">
    <property type="term" value="P:proteolysis"/>
    <property type="evidence" value="ECO:0007669"/>
    <property type="project" value="UniProtKB-KW"/>
</dbReference>
<dbReference type="EMBL" id="JAVRHL010000003">
    <property type="protein sequence ID" value="MDT0683589.1"/>
    <property type="molecule type" value="Genomic_DNA"/>
</dbReference>
<feature type="transmembrane region" description="Helical" evidence="1">
    <location>
        <begin position="6"/>
        <end position="26"/>
    </location>
</feature>
<keyword evidence="2" id="KW-0378">Hydrolase</keyword>
<accession>A0ABU3DIP2</accession>
<keyword evidence="1" id="KW-0472">Membrane</keyword>
<keyword evidence="1" id="KW-1133">Transmembrane helix</keyword>
<dbReference type="Proteomes" id="UP001265259">
    <property type="component" value="Unassembled WGS sequence"/>
</dbReference>
<dbReference type="PROSITE" id="PS00141">
    <property type="entry name" value="ASP_PROTEASE"/>
    <property type="match status" value="1"/>
</dbReference>
<name>A0ABU3DIP2_9RHOB</name>
<reference evidence="2 3" key="1">
    <citation type="submission" date="2023-09" db="EMBL/GenBank/DDBJ databases">
        <authorList>
            <person name="Rey-Velasco X."/>
        </authorList>
    </citation>
    <scope>NUCLEOTIDE SEQUENCE [LARGE SCALE GENOMIC DNA]</scope>
    <source>
        <strain evidence="2 3">F158</strain>
    </source>
</reference>
<dbReference type="InterPro" id="IPR001969">
    <property type="entry name" value="Aspartic_peptidase_AS"/>
</dbReference>
<dbReference type="CDD" id="cd05483">
    <property type="entry name" value="retropepsin_like_bacteria"/>
    <property type="match status" value="1"/>
</dbReference>
<dbReference type="Gene3D" id="2.40.70.10">
    <property type="entry name" value="Acid Proteases"/>
    <property type="match status" value="1"/>
</dbReference>
<organism evidence="2 3">
    <name type="scientific">Tropicimonas omnivorans</name>
    <dbReference type="NCBI Taxonomy" id="3075590"/>
    <lineage>
        <taxon>Bacteria</taxon>
        <taxon>Pseudomonadati</taxon>
        <taxon>Pseudomonadota</taxon>
        <taxon>Alphaproteobacteria</taxon>
        <taxon>Rhodobacterales</taxon>
        <taxon>Roseobacteraceae</taxon>
        <taxon>Tropicimonas</taxon>
    </lineage>
</organism>
<protein>
    <submittedName>
        <fullName evidence="2">TIGR02281 family clan AA aspartic protease</fullName>
        <ecNumber evidence="2">3.4.23.-</ecNumber>
    </submittedName>
</protein>
<dbReference type="InterPro" id="IPR034122">
    <property type="entry name" value="Retropepsin-like_bacterial"/>
</dbReference>
<keyword evidence="3" id="KW-1185">Reference proteome</keyword>
<keyword evidence="2" id="KW-0645">Protease</keyword>
<dbReference type="GO" id="GO:0008233">
    <property type="term" value="F:peptidase activity"/>
    <property type="evidence" value="ECO:0007669"/>
    <property type="project" value="UniProtKB-KW"/>
</dbReference>
<gene>
    <name evidence="2" type="ORF">RM543_12910</name>
</gene>
<evidence type="ECO:0000256" key="1">
    <source>
        <dbReference type="SAM" id="Phobius"/>
    </source>
</evidence>
<dbReference type="InterPro" id="IPR011969">
    <property type="entry name" value="Clan_AA_Asp_peptidase_C"/>
</dbReference>
<proteinExistence type="predicted"/>